<dbReference type="EMBL" id="AKHW03006358">
    <property type="protein sequence ID" value="KYO20672.1"/>
    <property type="molecule type" value="Genomic_DNA"/>
</dbReference>
<name>A0A151M832_ALLMI</name>
<dbReference type="AlphaFoldDB" id="A0A151M832"/>
<evidence type="ECO:0000313" key="2">
    <source>
        <dbReference type="Proteomes" id="UP000050525"/>
    </source>
</evidence>
<proteinExistence type="predicted"/>
<keyword evidence="2" id="KW-1185">Reference proteome</keyword>
<protein>
    <submittedName>
        <fullName evidence="1">Uncharacterized protein</fullName>
    </submittedName>
</protein>
<accession>A0A151M832</accession>
<gene>
    <name evidence="1" type="ORF">Y1Q_0012560</name>
</gene>
<dbReference type="Proteomes" id="UP000050525">
    <property type="component" value="Unassembled WGS sequence"/>
</dbReference>
<evidence type="ECO:0000313" key="1">
    <source>
        <dbReference type="EMBL" id="KYO20672.1"/>
    </source>
</evidence>
<organism evidence="1 2">
    <name type="scientific">Alligator mississippiensis</name>
    <name type="common">American alligator</name>
    <dbReference type="NCBI Taxonomy" id="8496"/>
    <lineage>
        <taxon>Eukaryota</taxon>
        <taxon>Metazoa</taxon>
        <taxon>Chordata</taxon>
        <taxon>Craniata</taxon>
        <taxon>Vertebrata</taxon>
        <taxon>Euteleostomi</taxon>
        <taxon>Archelosauria</taxon>
        <taxon>Archosauria</taxon>
        <taxon>Crocodylia</taxon>
        <taxon>Alligatoridae</taxon>
        <taxon>Alligatorinae</taxon>
        <taxon>Alligator</taxon>
    </lineage>
</organism>
<reference evidence="1 2" key="1">
    <citation type="journal article" date="2012" name="Genome Biol.">
        <title>Sequencing three crocodilian genomes to illuminate the evolution of archosaurs and amniotes.</title>
        <authorList>
            <person name="St John J.A."/>
            <person name="Braun E.L."/>
            <person name="Isberg S.R."/>
            <person name="Miles L.G."/>
            <person name="Chong A.Y."/>
            <person name="Gongora J."/>
            <person name="Dalzell P."/>
            <person name="Moran C."/>
            <person name="Bed'hom B."/>
            <person name="Abzhanov A."/>
            <person name="Burgess S.C."/>
            <person name="Cooksey A.M."/>
            <person name="Castoe T.A."/>
            <person name="Crawford N.G."/>
            <person name="Densmore L.D."/>
            <person name="Drew J.C."/>
            <person name="Edwards S.V."/>
            <person name="Faircloth B.C."/>
            <person name="Fujita M.K."/>
            <person name="Greenwold M.J."/>
            <person name="Hoffmann F.G."/>
            <person name="Howard J.M."/>
            <person name="Iguchi T."/>
            <person name="Janes D.E."/>
            <person name="Khan S.Y."/>
            <person name="Kohno S."/>
            <person name="de Koning A.J."/>
            <person name="Lance S.L."/>
            <person name="McCarthy F.M."/>
            <person name="McCormack J.E."/>
            <person name="Merchant M.E."/>
            <person name="Peterson D.G."/>
            <person name="Pollock D.D."/>
            <person name="Pourmand N."/>
            <person name="Raney B.J."/>
            <person name="Roessler K.A."/>
            <person name="Sanford J.R."/>
            <person name="Sawyer R.H."/>
            <person name="Schmidt C.J."/>
            <person name="Triplett E.W."/>
            <person name="Tuberville T.D."/>
            <person name="Venegas-Anaya M."/>
            <person name="Howard J.T."/>
            <person name="Jarvis E.D."/>
            <person name="Guillette L.J.Jr."/>
            <person name="Glenn T.C."/>
            <person name="Green R.E."/>
            <person name="Ray D.A."/>
        </authorList>
    </citation>
    <scope>NUCLEOTIDE SEQUENCE [LARGE SCALE GENOMIC DNA]</scope>
    <source>
        <strain evidence="1">KSC_2009_1</strain>
    </source>
</reference>
<sequence>MVWTTKSANGSLKKWLWGKEGRRKQQLQKCCLEPRFTLASAASPKVCQAYGLGARSGPQSWAIQPAEFALAMMENLPEVTAKCLGQRDCAEVPEATWEQAQCHDLFLWQQLSTHDTGLLTLLRL</sequence>
<comment type="caution">
    <text evidence="1">The sequence shown here is derived from an EMBL/GenBank/DDBJ whole genome shotgun (WGS) entry which is preliminary data.</text>
</comment>